<keyword evidence="2" id="KW-0805">Transcription regulation</keyword>
<keyword evidence="4" id="KW-0804">Transcription</keyword>
<dbReference type="Proteomes" id="UP000281915">
    <property type="component" value="Unassembled WGS sequence"/>
</dbReference>
<evidence type="ECO:0000313" key="6">
    <source>
        <dbReference type="EMBL" id="RNB80801.1"/>
    </source>
</evidence>
<dbReference type="InterPro" id="IPR005119">
    <property type="entry name" value="LysR_subst-bd"/>
</dbReference>
<dbReference type="PANTHER" id="PTHR30419">
    <property type="entry name" value="HTH-TYPE TRANSCRIPTIONAL REGULATOR YBHD"/>
    <property type="match status" value="1"/>
</dbReference>
<dbReference type="PANTHER" id="PTHR30419:SF28">
    <property type="entry name" value="HTH-TYPE TRANSCRIPTIONAL REGULATOR BSDA"/>
    <property type="match status" value="1"/>
</dbReference>
<dbReference type="CDD" id="cd08434">
    <property type="entry name" value="PBP2_GltC_like"/>
    <property type="match status" value="1"/>
</dbReference>
<dbReference type="InterPro" id="IPR000847">
    <property type="entry name" value="LysR_HTH_N"/>
</dbReference>
<comment type="caution">
    <text evidence="6">The sequence shown here is derived from an EMBL/GenBank/DDBJ whole genome shotgun (WGS) entry which is preliminary data.</text>
</comment>
<evidence type="ECO:0000256" key="1">
    <source>
        <dbReference type="ARBA" id="ARBA00009437"/>
    </source>
</evidence>
<dbReference type="RefSeq" id="WP_122912894.1">
    <property type="nucleotide sequence ID" value="NZ_RHHT01000015.1"/>
</dbReference>
<gene>
    <name evidence="6" type="ORF">EDM58_08140</name>
</gene>
<dbReference type="EMBL" id="RHHT01000015">
    <property type="protein sequence ID" value="RNB80801.1"/>
    <property type="molecule type" value="Genomic_DNA"/>
</dbReference>
<dbReference type="GO" id="GO:0003677">
    <property type="term" value="F:DNA binding"/>
    <property type="evidence" value="ECO:0007669"/>
    <property type="project" value="UniProtKB-KW"/>
</dbReference>
<dbReference type="Pfam" id="PF03466">
    <property type="entry name" value="LysR_substrate"/>
    <property type="match status" value="1"/>
</dbReference>
<dbReference type="PRINTS" id="PR00039">
    <property type="entry name" value="HTHLYSR"/>
</dbReference>
<dbReference type="InterPro" id="IPR050950">
    <property type="entry name" value="HTH-type_LysR_regulators"/>
</dbReference>
<dbReference type="Gene3D" id="1.10.10.10">
    <property type="entry name" value="Winged helix-like DNA-binding domain superfamily/Winged helix DNA-binding domain"/>
    <property type="match status" value="1"/>
</dbReference>
<dbReference type="Pfam" id="PF00126">
    <property type="entry name" value="HTH_1"/>
    <property type="match status" value="1"/>
</dbReference>
<dbReference type="InterPro" id="IPR036388">
    <property type="entry name" value="WH-like_DNA-bd_sf"/>
</dbReference>
<keyword evidence="3" id="KW-0238">DNA-binding</keyword>
<name>A0A3M8CZR2_9BACL</name>
<comment type="similarity">
    <text evidence="1">Belongs to the LysR transcriptional regulatory family.</text>
</comment>
<evidence type="ECO:0000259" key="5">
    <source>
        <dbReference type="PROSITE" id="PS50931"/>
    </source>
</evidence>
<protein>
    <submittedName>
        <fullName evidence="6">LysR family transcriptional regulator</fullName>
    </submittedName>
</protein>
<dbReference type="InterPro" id="IPR036390">
    <property type="entry name" value="WH_DNA-bd_sf"/>
</dbReference>
<organism evidence="6 7">
    <name type="scientific">Brevibacillus panacihumi</name>
    <dbReference type="NCBI Taxonomy" id="497735"/>
    <lineage>
        <taxon>Bacteria</taxon>
        <taxon>Bacillati</taxon>
        <taxon>Bacillota</taxon>
        <taxon>Bacilli</taxon>
        <taxon>Bacillales</taxon>
        <taxon>Paenibacillaceae</taxon>
        <taxon>Brevibacillus</taxon>
    </lineage>
</organism>
<accession>A0A3M8CZR2</accession>
<dbReference type="GO" id="GO:0003700">
    <property type="term" value="F:DNA-binding transcription factor activity"/>
    <property type="evidence" value="ECO:0007669"/>
    <property type="project" value="InterPro"/>
</dbReference>
<evidence type="ECO:0000256" key="3">
    <source>
        <dbReference type="ARBA" id="ARBA00023125"/>
    </source>
</evidence>
<reference evidence="6 7" key="1">
    <citation type="submission" date="2018-10" db="EMBL/GenBank/DDBJ databases">
        <title>Phylogenomics of Brevibacillus.</title>
        <authorList>
            <person name="Dunlap C."/>
        </authorList>
    </citation>
    <scope>NUCLEOTIDE SEQUENCE [LARGE SCALE GENOMIC DNA]</scope>
    <source>
        <strain evidence="6 7">JCM 15085</strain>
    </source>
</reference>
<dbReference type="PROSITE" id="PS50931">
    <property type="entry name" value="HTH_LYSR"/>
    <property type="match status" value="1"/>
</dbReference>
<dbReference type="GO" id="GO:0005829">
    <property type="term" value="C:cytosol"/>
    <property type="evidence" value="ECO:0007669"/>
    <property type="project" value="TreeGrafter"/>
</dbReference>
<dbReference type="Gene3D" id="3.40.190.290">
    <property type="match status" value="1"/>
</dbReference>
<dbReference type="SUPFAM" id="SSF46785">
    <property type="entry name" value="Winged helix' DNA-binding domain"/>
    <property type="match status" value="1"/>
</dbReference>
<feature type="domain" description="HTH lysR-type" evidence="5">
    <location>
        <begin position="1"/>
        <end position="58"/>
    </location>
</feature>
<dbReference type="FunFam" id="1.10.10.10:FF:000001">
    <property type="entry name" value="LysR family transcriptional regulator"/>
    <property type="match status" value="1"/>
</dbReference>
<evidence type="ECO:0000256" key="2">
    <source>
        <dbReference type="ARBA" id="ARBA00023015"/>
    </source>
</evidence>
<dbReference type="SUPFAM" id="SSF53850">
    <property type="entry name" value="Periplasmic binding protein-like II"/>
    <property type="match status" value="1"/>
</dbReference>
<sequence length="296" mass="33709">MEWQQLEYFQALAKHQNFTKAADELALTQSALSRSIAKLEEELGVPLFDRKVRGVTLNQYGEILLPYVNRVIQEINQAKQEIRDLDNPYQGTISLAFIHTLGSSFVPDLISVFREKYPGIQFQLTQDSTRKIMNLLEAGEIDLGLCSPNEQMKNKYIESVVAIDEPLYLIVPKEHRFAARTKIELQEVADEPFVSYKHESGIREVIERLCQEAGFKPNVTFEGVGDETIAGFVAANFGVALIPYIPGLDMEKISILTVTKPVCKRVIQMVWRNDRYMSPAVVQFKRFLKQSHGIIK</sequence>
<evidence type="ECO:0000313" key="7">
    <source>
        <dbReference type="Proteomes" id="UP000281915"/>
    </source>
</evidence>
<proteinExistence type="inferred from homology"/>
<evidence type="ECO:0000256" key="4">
    <source>
        <dbReference type="ARBA" id="ARBA00023163"/>
    </source>
</evidence>
<dbReference type="AlphaFoldDB" id="A0A3M8CZR2"/>